<reference evidence="1 2" key="1">
    <citation type="submission" date="2018-06" db="EMBL/GenBank/DDBJ databases">
        <title>Comparative genomics reveals the genomic features of Rhizophagus irregularis, R. cerebriforme, R. diaphanum and Gigaspora rosea, and their symbiotic lifestyle signature.</title>
        <authorList>
            <person name="Morin E."/>
            <person name="San Clemente H."/>
            <person name="Chen E.C.H."/>
            <person name="De La Providencia I."/>
            <person name="Hainaut M."/>
            <person name="Kuo A."/>
            <person name="Kohler A."/>
            <person name="Murat C."/>
            <person name="Tang N."/>
            <person name="Roy S."/>
            <person name="Loubradou J."/>
            <person name="Henrissat B."/>
            <person name="Grigoriev I.V."/>
            <person name="Corradi N."/>
            <person name="Roux C."/>
            <person name="Martin F.M."/>
        </authorList>
    </citation>
    <scope>NUCLEOTIDE SEQUENCE [LARGE SCALE GENOMIC DNA]</scope>
    <source>
        <strain evidence="1 2">DAOM 227022</strain>
    </source>
</reference>
<name>A0A397THQ1_9GLOM</name>
<dbReference type="STRING" id="658196.A0A397THQ1"/>
<dbReference type="Proteomes" id="UP000265703">
    <property type="component" value="Unassembled WGS sequence"/>
</dbReference>
<comment type="caution">
    <text evidence="1">The sequence shown here is derived from an EMBL/GenBank/DDBJ whole genome shotgun (WGS) entry which is preliminary data.</text>
</comment>
<dbReference type="EMBL" id="QKYT01000025">
    <property type="protein sequence ID" value="RIA97773.1"/>
    <property type="molecule type" value="Genomic_DNA"/>
</dbReference>
<dbReference type="AlphaFoldDB" id="A0A397THQ1"/>
<evidence type="ECO:0000313" key="1">
    <source>
        <dbReference type="EMBL" id="RIA97773.1"/>
    </source>
</evidence>
<sequence>MGRLANVLHNDLTKTRCDSLVIVYYQCEGSSKFFKLEEYGIMKLTYNSIEGFHSALQQIILSEIVKNNKKSKKVQELAKEIQAWFLLRIYDFPRAQKAIRKIQTWFRQIQKPYQPHQPNYLDNIYNDVMVFCKDITGEEEEEEKTVRTYNILLRGQTVDTIVKLTDLQGKMNTIKNKLRNLIQRHSPNANKIELYLELEEEKFVNIYLNI</sequence>
<organism evidence="1 2">
    <name type="scientific">Glomus cerebriforme</name>
    <dbReference type="NCBI Taxonomy" id="658196"/>
    <lineage>
        <taxon>Eukaryota</taxon>
        <taxon>Fungi</taxon>
        <taxon>Fungi incertae sedis</taxon>
        <taxon>Mucoromycota</taxon>
        <taxon>Glomeromycotina</taxon>
        <taxon>Glomeromycetes</taxon>
        <taxon>Glomerales</taxon>
        <taxon>Glomeraceae</taxon>
        <taxon>Glomus</taxon>
    </lineage>
</organism>
<gene>
    <name evidence="1" type="ORF">C1645_751494</name>
</gene>
<evidence type="ECO:0000313" key="2">
    <source>
        <dbReference type="Proteomes" id="UP000265703"/>
    </source>
</evidence>
<dbReference type="OrthoDB" id="2349523at2759"/>
<proteinExistence type="predicted"/>
<keyword evidence="2" id="KW-1185">Reference proteome</keyword>
<protein>
    <submittedName>
        <fullName evidence="1">Uncharacterized protein</fullName>
    </submittedName>
</protein>
<accession>A0A397THQ1</accession>